<dbReference type="EMBL" id="CAEZYB010000043">
    <property type="protein sequence ID" value="CAB4702242.1"/>
    <property type="molecule type" value="Genomic_DNA"/>
</dbReference>
<dbReference type="AlphaFoldDB" id="A0A6J7T5F6"/>
<evidence type="ECO:0000256" key="3">
    <source>
        <dbReference type="ARBA" id="ARBA00022490"/>
    </source>
</evidence>
<evidence type="ECO:0000256" key="5">
    <source>
        <dbReference type="ARBA" id="ARBA00022695"/>
    </source>
</evidence>
<evidence type="ECO:0000313" key="17">
    <source>
        <dbReference type="EMBL" id="CAB5072567.1"/>
    </source>
</evidence>
<keyword evidence="7" id="KW-0239">DNA-directed DNA polymerase</keyword>
<dbReference type="Gene3D" id="3.10.150.10">
    <property type="entry name" value="DNA Polymerase III, subunit A, domain 2"/>
    <property type="match status" value="3"/>
</dbReference>
<dbReference type="GO" id="GO:0005737">
    <property type="term" value="C:cytoplasm"/>
    <property type="evidence" value="ECO:0007669"/>
    <property type="project" value="UniProtKB-SubCell"/>
</dbReference>
<keyword evidence="5" id="KW-0548">Nucleotidyltransferase</keyword>
<evidence type="ECO:0000256" key="7">
    <source>
        <dbReference type="ARBA" id="ARBA00022932"/>
    </source>
</evidence>
<dbReference type="InterPro" id="IPR001001">
    <property type="entry name" value="DNA_polIII_beta"/>
</dbReference>
<reference evidence="16" key="1">
    <citation type="submission" date="2020-05" db="EMBL/GenBank/DDBJ databases">
        <authorList>
            <person name="Chiriac C."/>
            <person name="Salcher M."/>
            <person name="Ghai R."/>
            <person name="Kavagutti S V."/>
        </authorList>
    </citation>
    <scope>NUCLEOTIDE SEQUENCE</scope>
</reference>
<accession>A0A6J7T5F6</accession>
<feature type="domain" description="DNA polymerase III beta sliding clamp C-terminal" evidence="11">
    <location>
        <begin position="248"/>
        <end position="373"/>
    </location>
</feature>
<protein>
    <submittedName>
        <fullName evidence="16">Unannotated protein</fullName>
    </submittedName>
</protein>
<dbReference type="InterPro" id="IPR022637">
    <property type="entry name" value="DNA_polIII_beta_cen"/>
</dbReference>
<evidence type="ECO:0000313" key="13">
    <source>
        <dbReference type="EMBL" id="CAB4775781.1"/>
    </source>
</evidence>
<proteinExistence type="inferred from homology"/>
<dbReference type="GO" id="GO:0006271">
    <property type="term" value="P:DNA strand elongation involved in DNA replication"/>
    <property type="evidence" value="ECO:0007669"/>
    <property type="project" value="TreeGrafter"/>
</dbReference>
<organism evidence="16">
    <name type="scientific">freshwater metagenome</name>
    <dbReference type="NCBI Taxonomy" id="449393"/>
    <lineage>
        <taxon>unclassified sequences</taxon>
        <taxon>metagenomes</taxon>
        <taxon>ecological metagenomes</taxon>
    </lineage>
</organism>
<dbReference type="SMART" id="SM00480">
    <property type="entry name" value="POL3Bc"/>
    <property type="match status" value="1"/>
</dbReference>
<dbReference type="GO" id="GO:0003887">
    <property type="term" value="F:DNA-directed DNA polymerase activity"/>
    <property type="evidence" value="ECO:0007669"/>
    <property type="project" value="UniProtKB-KW"/>
</dbReference>
<dbReference type="InterPro" id="IPR046938">
    <property type="entry name" value="DNA_clamp_sf"/>
</dbReference>
<evidence type="ECO:0000313" key="14">
    <source>
        <dbReference type="EMBL" id="CAB4830554.1"/>
    </source>
</evidence>
<comment type="similarity">
    <text evidence="2">Belongs to the beta sliding clamp family.</text>
</comment>
<dbReference type="EMBL" id="CAEZZR010000068">
    <property type="protein sequence ID" value="CAB4775781.1"/>
    <property type="molecule type" value="Genomic_DNA"/>
</dbReference>
<dbReference type="Pfam" id="PF02767">
    <property type="entry name" value="DNA_pol3_beta_2"/>
    <property type="match status" value="1"/>
</dbReference>
<dbReference type="GO" id="GO:0003677">
    <property type="term" value="F:DNA binding"/>
    <property type="evidence" value="ECO:0007669"/>
    <property type="project" value="UniProtKB-KW"/>
</dbReference>
<comment type="subcellular location">
    <subcellularLocation>
        <location evidence="1">Cytoplasm</location>
    </subcellularLocation>
</comment>
<evidence type="ECO:0000259" key="11">
    <source>
        <dbReference type="Pfam" id="PF02768"/>
    </source>
</evidence>
<dbReference type="InterPro" id="IPR022634">
    <property type="entry name" value="DNA_polIII_beta_N"/>
</dbReference>
<dbReference type="PANTHER" id="PTHR30478">
    <property type="entry name" value="DNA POLYMERASE III SUBUNIT BETA"/>
    <property type="match status" value="1"/>
</dbReference>
<dbReference type="CDD" id="cd00140">
    <property type="entry name" value="beta_clamp"/>
    <property type="match status" value="1"/>
</dbReference>
<evidence type="ECO:0000313" key="12">
    <source>
        <dbReference type="EMBL" id="CAB4702242.1"/>
    </source>
</evidence>
<dbReference type="GO" id="GO:0008408">
    <property type="term" value="F:3'-5' exonuclease activity"/>
    <property type="evidence" value="ECO:0007669"/>
    <property type="project" value="InterPro"/>
</dbReference>
<keyword evidence="3" id="KW-0963">Cytoplasm</keyword>
<dbReference type="PIRSF" id="PIRSF000804">
    <property type="entry name" value="DNA_pol_III_b"/>
    <property type="match status" value="1"/>
</dbReference>
<feature type="domain" description="DNA polymerase III beta sliding clamp N-terminal" evidence="9">
    <location>
        <begin position="1"/>
        <end position="118"/>
    </location>
</feature>
<evidence type="ECO:0000313" key="16">
    <source>
        <dbReference type="EMBL" id="CAB5048406.1"/>
    </source>
</evidence>
<keyword evidence="8" id="KW-0238">DNA-binding</keyword>
<dbReference type="EMBL" id="CAFBQK010000034">
    <property type="protein sequence ID" value="CAB5048406.1"/>
    <property type="molecule type" value="Genomic_DNA"/>
</dbReference>
<evidence type="ECO:0000259" key="10">
    <source>
        <dbReference type="Pfam" id="PF02767"/>
    </source>
</evidence>
<dbReference type="Pfam" id="PF02768">
    <property type="entry name" value="DNA_pol3_beta_3"/>
    <property type="match status" value="1"/>
</dbReference>
<dbReference type="Pfam" id="PF00712">
    <property type="entry name" value="DNA_pol3_beta"/>
    <property type="match status" value="1"/>
</dbReference>
<evidence type="ECO:0000256" key="6">
    <source>
        <dbReference type="ARBA" id="ARBA00022705"/>
    </source>
</evidence>
<dbReference type="GO" id="GO:0009360">
    <property type="term" value="C:DNA polymerase III complex"/>
    <property type="evidence" value="ECO:0007669"/>
    <property type="project" value="InterPro"/>
</dbReference>
<gene>
    <name evidence="12" type="ORF">UFOPK2646_00524</name>
    <name evidence="13" type="ORF">UFOPK2907_00818</name>
    <name evidence="14" type="ORF">UFOPK3197_00864</name>
    <name evidence="15" type="ORF">UFOPK3937_00350</name>
    <name evidence="16" type="ORF">UFOPK4265_00400</name>
    <name evidence="17" type="ORF">UFOPK4401_00334</name>
</gene>
<dbReference type="EMBL" id="CAFABI010000093">
    <property type="protein sequence ID" value="CAB4830554.1"/>
    <property type="molecule type" value="Genomic_DNA"/>
</dbReference>
<sequence length="376" mass="40147">MKFTVEQHALADAVHWVSRSLSTRPIMTALLGIVIEVKGNEVFLSGSDLETSSKANFSAEVAEGGKVLVPGKLLAEISRSLPAKPVTVQLDGTRVLVTAGSAKFTLPTLSLNDYPSLPELPEATGVVATDVFSTAVAQVAIAAGRDDSLPTLTGIHVEINHDTIILAATDRYRLAVRELQWQATQPNIETTALLRARTLAEAAKSLLGTKNVSVSLAPTASHDRLAGFSGDSKSMTSRMLDGTFPPYKHLLPQDVTTTVVVEVATFLDSVRRVALVTDKTVPLRLTFSGTSLELEAGAGEEAQATEAIEILLTGEPITIAFNPTFLIDGLQAIGTQFVQISFTGSNKPAILTGKEKQDGESIDNYKYLLMPMRYAS</sequence>
<keyword evidence="4" id="KW-0808">Transferase</keyword>
<dbReference type="NCBIfam" id="TIGR00663">
    <property type="entry name" value="dnan"/>
    <property type="match status" value="1"/>
</dbReference>
<dbReference type="InterPro" id="IPR022635">
    <property type="entry name" value="DNA_polIII_beta_C"/>
</dbReference>
<dbReference type="PANTHER" id="PTHR30478:SF0">
    <property type="entry name" value="BETA SLIDING CLAMP"/>
    <property type="match status" value="1"/>
</dbReference>
<dbReference type="FunFam" id="3.10.150.10:FF:000005">
    <property type="entry name" value="Beta sliding clamp"/>
    <property type="match status" value="1"/>
</dbReference>
<dbReference type="EMBL" id="CAFBOJ010000024">
    <property type="protein sequence ID" value="CAB4974167.1"/>
    <property type="molecule type" value="Genomic_DNA"/>
</dbReference>
<evidence type="ECO:0000259" key="9">
    <source>
        <dbReference type="Pfam" id="PF00712"/>
    </source>
</evidence>
<dbReference type="EMBL" id="CAFBRB010000021">
    <property type="protein sequence ID" value="CAB5072567.1"/>
    <property type="molecule type" value="Genomic_DNA"/>
</dbReference>
<evidence type="ECO:0000256" key="8">
    <source>
        <dbReference type="ARBA" id="ARBA00023125"/>
    </source>
</evidence>
<evidence type="ECO:0000256" key="4">
    <source>
        <dbReference type="ARBA" id="ARBA00022679"/>
    </source>
</evidence>
<evidence type="ECO:0000256" key="2">
    <source>
        <dbReference type="ARBA" id="ARBA00010752"/>
    </source>
</evidence>
<keyword evidence="6" id="KW-0235">DNA replication</keyword>
<name>A0A6J7T5F6_9ZZZZ</name>
<evidence type="ECO:0000313" key="15">
    <source>
        <dbReference type="EMBL" id="CAB4974167.1"/>
    </source>
</evidence>
<evidence type="ECO:0000256" key="1">
    <source>
        <dbReference type="ARBA" id="ARBA00004496"/>
    </source>
</evidence>
<feature type="domain" description="DNA polymerase III beta sliding clamp central" evidence="10">
    <location>
        <begin position="127"/>
        <end position="245"/>
    </location>
</feature>
<dbReference type="SUPFAM" id="SSF55979">
    <property type="entry name" value="DNA clamp"/>
    <property type="match status" value="3"/>
</dbReference>